<name>A0AAD9ITY1_9ANNE</name>
<reference evidence="3" key="1">
    <citation type="journal article" date="2023" name="Mol. Biol. Evol.">
        <title>Third-Generation Sequencing Reveals the Adaptive Role of the Epigenome in Three Deep-Sea Polychaetes.</title>
        <authorList>
            <person name="Perez M."/>
            <person name="Aroh O."/>
            <person name="Sun Y."/>
            <person name="Lan Y."/>
            <person name="Juniper S.K."/>
            <person name="Young C.R."/>
            <person name="Angers B."/>
            <person name="Qian P.Y."/>
        </authorList>
    </citation>
    <scope>NUCLEOTIDE SEQUENCE</scope>
    <source>
        <strain evidence="3">P08H-3</strain>
    </source>
</reference>
<evidence type="ECO:0000313" key="4">
    <source>
        <dbReference type="Proteomes" id="UP001208570"/>
    </source>
</evidence>
<proteinExistence type="predicted"/>
<gene>
    <name evidence="3" type="ORF">LSH36_1431g00015</name>
</gene>
<dbReference type="PROSITE" id="PS50878">
    <property type="entry name" value="RT_POL"/>
    <property type="match status" value="1"/>
</dbReference>
<protein>
    <recommendedName>
        <fullName evidence="2">Reverse transcriptase domain-containing protein</fullName>
    </recommendedName>
</protein>
<organism evidence="3 4">
    <name type="scientific">Paralvinella palmiformis</name>
    <dbReference type="NCBI Taxonomy" id="53620"/>
    <lineage>
        <taxon>Eukaryota</taxon>
        <taxon>Metazoa</taxon>
        <taxon>Spiralia</taxon>
        <taxon>Lophotrochozoa</taxon>
        <taxon>Annelida</taxon>
        <taxon>Polychaeta</taxon>
        <taxon>Sedentaria</taxon>
        <taxon>Canalipalpata</taxon>
        <taxon>Terebellida</taxon>
        <taxon>Terebelliformia</taxon>
        <taxon>Alvinellidae</taxon>
        <taxon>Paralvinella</taxon>
    </lineage>
</organism>
<keyword evidence="1" id="KW-0812">Transmembrane</keyword>
<dbReference type="InterPro" id="IPR000477">
    <property type="entry name" value="RT_dom"/>
</dbReference>
<feature type="domain" description="Reverse transcriptase" evidence="2">
    <location>
        <begin position="1"/>
        <end position="108"/>
    </location>
</feature>
<keyword evidence="1" id="KW-0472">Membrane</keyword>
<keyword evidence="4" id="KW-1185">Reference proteome</keyword>
<accession>A0AAD9ITY1</accession>
<keyword evidence="1" id="KW-1133">Transmembrane helix</keyword>
<dbReference type="Pfam" id="PF00078">
    <property type="entry name" value="RVT_1"/>
    <property type="match status" value="1"/>
</dbReference>
<evidence type="ECO:0000256" key="1">
    <source>
        <dbReference type="SAM" id="Phobius"/>
    </source>
</evidence>
<evidence type="ECO:0000259" key="2">
    <source>
        <dbReference type="PROSITE" id="PS50878"/>
    </source>
</evidence>
<dbReference type="Proteomes" id="UP001208570">
    <property type="component" value="Unassembled WGS sequence"/>
</dbReference>
<dbReference type="AlphaFoldDB" id="A0AAD9ITY1"/>
<dbReference type="EMBL" id="JAODUP010001430">
    <property type="protein sequence ID" value="KAK2140220.1"/>
    <property type="molecule type" value="Genomic_DNA"/>
</dbReference>
<feature type="transmembrane region" description="Helical" evidence="1">
    <location>
        <begin position="50"/>
        <end position="68"/>
    </location>
</feature>
<evidence type="ECO:0000313" key="3">
    <source>
        <dbReference type="EMBL" id="KAK2140220.1"/>
    </source>
</evidence>
<sequence>MLESLITLGFKGKILAWLKQYLSNRTIVVAHQGFNVNEHLTDTGLPQGSILIPTLFNALLIIILQLAVTTGTKLHAYTDDLVLISYLITSYPKDATSPLPTDDSCRKS</sequence>
<comment type="caution">
    <text evidence="3">The sequence shown here is derived from an EMBL/GenBank/DDBJ whole genome shotgun (WGS) entry which is preliminary data.</text>
</comment>